<dbReference type="SMART" id="SM00387">
    <property type="entry name" value="HATPase_c"/>
    <property type="match status" value="1"/>
</dbReference>
<dbReference type="SUPFAM" id="SSF158472">
    <property type="entry name" value="HAMP domain-like"/>
    <property type="match status" value="1"/>
</dbReference>
<dbReference type="InterPro" id="IPR003661">
    <property type="entry name" value="HisK_dim/P_dom"/>
</dbReference>
<keyword evidence="4" id="KW-1003">Cell membrane</keyword>
<feature type="transmembrane region" description="Helical" evidence="14">
    <location>
        <begin position="189"/>
        <end position="208"/>
    </location>
</feature>
<dbReference type="PANTHER" id="PTHR45528">
    <property type="entry name" value="SENSOR HISTIDINE KINASE CPXA"/>
    <property type="match status" value="1"/>
</dbReference>
<comment type="catalytic activity">
    <reaction evidence="1">
        <text>ATP + protein L-histidine = ADP + protein N-phospho-L-histidine.</text>
        <dbReference type="EC" id="2.7.13.3"/>
    </reaction>
</comment>
<dbReference type="PROSITE" id="PS50109">
    <property type="entry name" value="HIS_KIN"/>
    <property type="match status" value="1"/>
</dbReference>
<evidence type="ECO:0000256" key="7">
    <source>
        <dbReference type="ARBA" id="ARBA00022692"/>
    </source>
</evidence>
<dbReference type="Pfam" id="PF00512">
    <property type="entry name" value="HisKA"/>
    <property type="match status" value="1"/>
</dbReference>
<dbReference type="PANTHER" id="PTHR45528:SF1">
    <property type="entry name" value="SENSOR HISTIDINE KINASE CPXA"/>
    <property type="match status" value="1"/>
</dbReference>
<dbReference type="SUPFAM" id="SSF55874">
    <property type="entry name" value="ATPase domain of HSP90 chaperone/DNA topoisomerase II/histidine kinase"/>
    <property type="match status" value="1"/>
</dbReference>
<dbReference type="EMBL" id="AP023368">
    <property type="protein sequence ID" value="BCK00482.1"/>
    <property type="molecule type" value="Genomic_DNA"/>
</dbReference>
<feature type="domain" description="Histidine kinase" evidence="15">
    <location>
        <begin position="291"/>
        <end position="492"/>
    </location>
</feature>
<evidence type="ECO:0000256" key="13">
    <source>
        <dbReference type="ARBA" id="ARBA00023136"/>
    </source>
</evidence>
<dbReference type="Gene3D" id="1.10.287.130">
    <property type="match status" value="1"/>
</dbReference>
<evidence type="ECO:0000256" key="4">
    <source>
        <dbReference type="ARBA" id="ARBA00022475"/>
    </source>
</evidence>
<feature type="domain" description="HAMP" evidence="16">
    <location>
        <begin position="210"/>
        <end position="262"/>
    </location>
</feature>
<evidence type="ECO:0000256" key="8">
    <source>
        <dbReference type="ARBA" id="ARBA00022741"/>
    </source>
</evidence>
<dbReference type="SMART" id="SM00388">
    <property type="entry name" value="HisKA"/>
    <property type="match status" value="1"/>
</dbReference>
<gene>
    <name evidence="17" type="ORF">bsdcttw_35220</name>
</gene>
<evidence type="ECO:0000313" key="18">
    <source>
        <dbReference type="Proteomes" id="UP000515703"/>
    </source>
</evidence>
<evidence type="ECO:0000256" key="10">
    <source>
        <dbReference type="ARBA" id="ARBA00022840"/>
    </source>
</evidence>
<keyword evidence="12" id="KW-0902">Two-component regulatory system</keyword>
<keyword evidence="9" id="KW-0418">Kinase</keyword>
<dbReference type="Pfam" id="PF02518">
    <property type="entry name" value="HATPase_c"/>
    <property type="match status" value="1"/>
</dbReference>
<dbReference type="RefSeq" id="WP_185256145.1">
    <property type="nucleotide sequence ID" value="NZ_AP023368.1"/>
</dbReference>
<sequence length="508" mass="57979">MKQKAKTYFNKDSIRVKLTLTLTILIVATIGILWVLNRTFLESYYIKSKAESLGKTYTDLKEVVDNTEDTDVLAETLTLKLMKYSENRNIYPYIFTNGRLFYKNGWVLLVDTPNALQKRIDQYKRLVFSNGGKRIVLNKSYDIFEDYDPTLDTKNLVLVGNSNDKGSSVIILTTTLESMRESVKVANQFLAYVGLGAVAISILVMLWISKRFTTPILQLAGIAKKMSDLDFDVKYNVKTQDELGELGSSINTLSERLESTISELKKANNELLSDLQNKVQIDEMRKDFLSNVTHELKTPIALIQGYAEGLKDNINDDEDSREFYCEVIVDEAQKMNTMVKKLLSLNQIEFGNNQPGIERFDLTALVTSVIHSTEILMEQKKVTLHFVQTEPLYVWADEYMIEEVLTNYVSNALNHVEDPRIIEIKFIQKQDVVRVAVFNTGIPIPEEDLENIWIKFYKVDKARTREYGGSGIGLSIVKAIMDSHNQKCGAINHSNGVEFWFELDTKAQ</sequence>
<reference evidence="17 18" key="1">
    <citation type="submission" date="2020-08" db="EMBL/GenBank/DDBJ databases">
        <title>Draft genome sequencing of an Anaerocolumna strain isolated from anoxic soil subjected to BSD treatment.</title>
        <authorList>
            <person name="Uek A."/>
            <person name="Tonouchi A."/>
        </authorList>
    </citation>
    <scope>NUCLEOTIDE SEQUENCE [LARGE SCALE GENOMIC DNA]</scope>
    <source>
        <strain evidence="17 18">CTTW</strain>
    </source>
</reference>
<evidence type="ECO:0000256" key="1">
    <source>
        <dbReference type="ARBA" id="ARBA00000085"/>
    </source>
</evidence>
<evidence type="ECO:0000259" key="16">
    <source>
        <dbReference type="PROSITE" id="PS50885"/>
    </source>
</evidence>
<dbReference type="KEGG" id="acht:bsdcttw_35220"/>
<dbReference type="CDD" id="cd00082">
    <property type="entry name" value="HisKA"/>
    <property type="match status" value="1"/>
</dbReference>
<dbReference type="GO" id="GO:0005886">
    <property type="term" value="C:plasma membrane"/>
    <property type="evidence" value="ECO:0007669"/>
    <property type="project" value="UniProtKB-SubCell"/>
</dbReference>
<protein>
    <recommendedName>
        <fullName evidence="3">histidine kinase</fullName>
        <ecNumber evidence="3">2.7.13.3</ecNumber>
    </recommendedName>
</protein>
<dbReference type="InterPro" id="IPR050398">
    <property type="entry name" value="HssS/ArlS-like"/>
</dbReference>
<proteinExistence type="predicted"/>
<dbReference type="GO" id="GO:0005524">
    <property type="term" value="F:ATP binding"/>
    <property type="evidence" value="ECO:0007669"/>
    <property type="project" value="UniProtKB-KW"/>
</dbReference>
<keyword evidence="7 14" id="KW-0812">Transmembrane</keyword>
<dbReference type="InterPro" id="IPR036890">
    <property type="entry name" value="HATPase_C_sf"/>
</dbReference>
<dbReference type="Pfam" id="PF00672">
    <property type="entry name" value="HAMP"/>
    <property type="match status" value="1"/>
</dbReference>
<evidence type="ECO:0000256" key="6">
    <source>
        <dbReference type="ARBA" id="ARBA00022679"/>
    </source>
</evidence>
<keyword evidence="5" id="KW-0597">Phosphoprotein</keyword>
<evidence type="ECO:0000256" key="9">
    <source>
        <dbReference type="ARBA" id="ARBA00022777"/>
    </source>
</evidence>
<organism evidence="17 18">
    <name type="scientific">Anaerocolumna chitinilytica</name>
    <dbReference type="NCBI Taxonomy" id="1727145"/>
    <lineage>
        <taxon>Bacteria</taxon>
        <taxon>Bacillati</taxon>
        <taxon>Bacillota</taxon>
        <taxon>Clostridia</taxon>
        <taxon>Lachnospirales</taxon>
        <taxon>Lachnospiraceae</taxon>
        <taxon>Anaerocolumna</taxon>
    </lineage>
</organism>
<evidence type="ECO:0000256" key="14">
    <source>
        <dbReference type="SAM" id="Phobius"/>
    </source>
</evidence>
<comment type="subcellular location">
    <subcellularLocation>
        <location evidence="2">Cell membrane</location>
        <topology evidence="2">Multi-pass membrane protein</topology>
    </subcellularLocation>
</comment>
<dbReference type="Proteomes" id="UP000515703">
    <property type="component" value="Chromosome"/>
</dbReference>
<evidence type="ECO:0000256" key="5">
    <source>
        <dbReference type="ARBA" id="ARBA00022553"/>
    </source>
</evidence>
<dbReference type="Gene3D" id="3.30.565.10">
    <property type="entry name" value="Histidine kinase-like ATPase, C-terminal domain"/>
    <property type="match status" value="1"/>
</dbReference>
<dbReference type="InterPro" id="IPR003594">
    <property type="entry name" value="HATPase_dom"/>
</dbReference>
<dbReference type="PROSITE" id="PS50885">
    <property type="entry name" value="HAMP"/>
    <property type="match status" value="1"/>
</dbReference>
<evidence type="ECO:0000256" key="2">
    <source>
        <dbReference type="ARBA" id="ARBA00004651"/>
    </source>
</evidence>
<dbReference type="EC" id="2.7.13.3" evidence="3"/>
<dbReference type="InterPro" id="IPR003660">
    <property type="entry name" value="HAMP_dom"/>
</dbReference>
<evidence type="ECO:0000256" key="12">
    <source>
        <dbReference type="ARBA" id="ARBA00023012"/>
    </source>
</evidence>
<dbReference type="InterPro" id="IPR036097">
    <property type="entry name" value="HisK_dim/P_sf"/>
</dbReference>
<evidence type="ECO:0000313" key="17">
    <source>
        <dbReference type="EMBL" id="BCK00482.1"/>
    </source>
</evidence>
<keyword evidence="11 14" id="KW-1133">Transmembrane helix</keyword>
<dbReference type="CDD" id="cd06225">
    <property type="entry name" value="HAMP"/>
    <property type="match status" value="1"/>
</dbReference>
<evidence type="ECO:0000256" key="3">
    <source>
        <dbReference type="ARBA" id="ARBA00012438"/>
    </source>
</evidence>
<dbReference type="SMART" id="SM00304">
    <property type="entry name" value="HAMP"/>
    <property type="match status" value="1"/>
</dbReference>
<name>A0A7I8DTB5_9FIRM</name>
<accession>A0A7I8DTB5</accession>
<keyword evidence="8" id="KW-0547">Nucleotide-binding</keyword>
<feature type="transmembrane region" description="Helical" evidence="14">
    <location>
        <begin position="20"/>
        <end position="37"/>
    </location>
</feature>
<reference evidence="17 18" key="2">
    <citation type="submission" date="2020-08" db="EMBL/GenBank/DDBJ databases">
        <authorList>
            <person name="Ueki A."/>
            <person name="Tonouchi A."/>
        </authorList>
    </citation>
    <scope>NUCLEOTIDE SEQUENCE [LARGE SCALE GENOMIC DNA]</scope>
    <source>
        <strain evidence="17 18">CTTW</strain>
    </source>
</reference>
<dbReference type="SUPFAM" id="SSF47384">
    <property type="entry name" value="Homodimeric domain of signal transducing histidine kinase"/>
    <property type="match status" value="1"/>
</dbReference>
<dbReference type="InterPro" id="IPR005467">
    <property type="entry name" value="His_kinase_dom"/>
</dbReference>
<keyword evidence="13 14" id="KW-0472">Membrane</keyword>
<dbReference type="FunFam" id="1.10.287.130:FF:000001">
    <property type="entry name" value="Two-component sensor histidine kinase"/>
    <property type="match status" value="1"/>
</dbReference>
<keyword evidence="18" id="KW-1185">Reference proteome</keyword>
<keyword evidence="6" id="KW-0808">Transferase</keyword>
<dbReference type="AlphaFoldDB" id="A0A7I8DTB5"/>
<evidence type="ECO:0000256" key="11">
    <source>
        <dbReference type="ARBA" id="ARBA00022989"/>
    </source>
</evidence>
<evidence type="ECO:0000259" key="15">
    <source>
        <dbReference type="PROSITE" id="PS50109"/>
    </source>
</evidence>
<keyword evidence="10" id="KW-0067">ATP-binding</keyword>
<dbReference type="Gene3D" id="6.10.340.10">
    <property type="match status" value="1"/>
</dbReference>
<dbReference type="GO" id="GO:0000155">
    <property type="term" value="F:phosphorelay sensor kinase activity"/>
    <property type="evidence" value="ECO:0007669"/>
    <property type="project" value="InterPro"/>
</dbReference>